<evidence type="ECO:0000313" key="1">
    <source>
        <dbReference type="EMBL" id="SUA23732.1"/>
    </source>
</evidence>
<dbReference type="AlphaFoldDB" id="A0A378VZB8"/>
<sequence length="159" mass="17420">MNLSALLRYRRTAVFKGLTADIDFVFRCIIHILHIGGSHRATIDQTAICINRHITGRSKQLPLITNACLFGRTDQGDLLAYKNTCEIGITGIQTVSGDYSIALPYLKAAKVSCLILRLACRQSGTGSIDKTTTIDCNPCRIGNNDFCTSSTHFNIAIQL</sequence>
<reference evidence="1" key="1">
    <citation type="submission" date="2018-06" db="EMBL/GenBank/DDBJ databases">
        <authorList>
            <consortium name="Pathogen Informatics"/>
            <person name="Doyle S."/>
        </authorList>
    </citation>
    <scope>NUCLEOTIDE SEQUENCE [LARGE SCALE GENOMIC DNA]</scope>
    <source>
        <strain evidence="1">NCTC11421</strain>
    </source>
</reference>
<gene>
    <name evidence="1" type="ORF">NCTC11421_01722</name>
</gene>
<organism evidence="1">
    <name type="scientific">Neisseria gonorrhoeae</name>
    <dbReference type="NCBI Taxonomy" id="485"/>
    <lineage>
        <taxon>Bacteria</taxon>
        <taxon>Pseudomonadati</taxon>
        <taxon>Pseudomonadota</taxon>
        <taxon>Betaproteobacteria</taxon>
        <taxon>Neisseriales</taxon>
        <taxon>Neisseriaceae</taxon>
        <taxon>Neisseria</taxon>
    </lineage>
</organism>
<protein>
    <submittedName>
        <fullName evidence="1">Uncharacterized protein</fullName>
    </submittedName>
</protein>
<dbReference type="EMBL" id="UGRI01000001">
    <property type="protein sequence ID" value="SUA23732.1"/>
    <property type="molecule type" value="Genomic_DNA"/>
</dbReference>
<accession>A0A378VZB8</accession>
<name>A0A378VZB8_NEIGO</name>
<proteinExistence type="predicted"/>